<sequence>MASQATDVSLAFYKIGGDRQVWTPIAQDVGHGMLHDLTYYKGKFYVVHNGGYVVVVNGLEETQEETPDTSTYLEKIINYLPGDIAFQHYILESLGDLLVVRRLKASSHSDEGYGGIPNPFCALFQGLLLLLLNSRVPSWLNNKNGPDCT</sequence>
<dbReference type="AlphaFoldDB" id="A0A835IUG7"/>
<comment type="caution">
    <text evidence="2">The sequence shown here is derived from an EMBL/GenBank/DDBJ whole genome shotgun (WGS) entry which is preliminary data.</text>
</comment>
<dbReference type="Pfam" id="PF03478">
    <property type="entry name" value="Beta-prop_KIB1-4"/>
    <property type="match status" value="1"/>
</dbReference>
<evidence type="ECO:0000259" key="1">
    <source>
        <dbReference type="Pfam" id="PF03478"/>
    </source>
</evidence>
<gene>
    <name evidence="2" type="ORF">IFM89_031906</name>
</gene>
<protein>
    <recommendedName>
        <fullName evidence="1">KIB1-4 beta-propeller domain-containing protein</fullName>
    </recommendedName>
</protein>
<organism evidence="2 3">
    <name type="scientific">Coptis chinensis</name>
    <dbReference type="NCBI Taxonomy" id="261450"/>
    <lineage>
        <taxon>Eukaryota</taxon>
        <taxon>Viridiplantae</taxon>
        <taxon>Streptophyta</taxon>
        <taxon>Embryophyta</taxon>
        <taxon>Tracheophyta</taxon>
        <taxon>Spermatophyta</taxon>
        <taxon>Magnoliopsida</taxon>
        <taxon>Ranunculales</taxon>
        <taxon>Ranunculaceae</taxon>
        <taxon>Coptidoideae</taxon>
        <taxon>Coptis</taxon>
    </lineage>
</organism>
<feature type="domain" description="KIB1-4 beta-propeller" evidence="1">
    <location>
        <begin position="7"/>
        <end position="106"/>
    </location>
</feature>
<evidence type="ECO:0000313" key="3">
    <source>
        <dbReference type="Proteomes" id="UP000631114"/>
    </source>
</evidence>
<accession>A0A835IUG7</accession>
<dbReference type="EMBL" id="JADFTS010000002">
    <property type="protein sequence ID" value="KAF9622502.1"/>
    <property type="molecule type" value="Genomic_DNA"/>
</dbReference>
<evidence type="ECO:0000313" key="2">
    <source>
        <dbReference type="EMBL" id="KAF9622502.1"/>
    </source>
</evidence>
<proteinExistence type="predicted"/>
<keyword evidence="3" id="KW-1185">Reference proteome</keyword>
<dbReference type="InterPro" id="IPR005174">
    <property type="entry name" value="KIB1-4_b-propeller"/>
</dbReference>
<name>A0A835IUG7_9MAGN</name>
<dbReference type="Proteomes" id="UP000631114">
    <property type="component" value="Unassembled WGS sequence"/>
</dbReference>
<reference evidence="2 3" key="1">
    <citation type="submission" date="2020-10" db="EMBL/GenBank/DDBJ databases">
        <title>The Coptis chinensis genome and diversification of protoberbering-type alkaloids.</title>
        <authorList>
            <person name="Wang B."/>
            <person name="Shu S."/>
            <person name="Song C."/>
            <person name="Liu Y."/>
        </authorList>
    </citation>
    <scope>NUCLEOTIDE SEQUENCE [LARGE SCALE GENOMIC DNA]</scope>
    <source>
        <strain evidence="2">HL-2020</strain>
        <tissue evidence="2">Leaf</tissue>
    </source>
</reference>